<organism evidence="1 2">
    <name type="scientific">Symplocastrum torsivum CPER-KK1</name>
    <dbReference type="NCBI Taxonomy" id="450513"/>
    <lineage>
        <taxon>Bacteria</taxon>
        <taxon>Bacillati</taxon>
        <taxon>Cyanobacteriota</taxon>
        <taxon>Cyanophyceae</taxon>
        <taxon>Oscillatoriophycideae</taxon>
        <taxon>Oscillatoriales</taxon>
        <taxon>Microcoleaceae</taxon>
        <taxon>Symplocastrum</taxon>
    </lineage>
</organism>
<evidence type="ECO:0000313" key="1">
    <source>
        <dbReference type="EMBL" id="MBW4543729.1"/>
    </source>
</evidence>
<dbReference type="EMBL" id="JAHHIF010000005">
    <property type="protein sequence ID" value="MBW4543729.1"/>
    <property type="molecule type" value="Genomic_DNA"/>
</dbReference>
<sequence>MAQIQFRFFKFAQILSLTLALVIAIFTVVQTPQSLFAQGIPRSWEANQYQPPVNIGKPRRVEGGGTRGSSSGCSISGKPLTALVPNNRFGVTVADYPTFFVYMPTLSPENSSLPVEFLLKDSNENELYKTTFRTGGMSGIVALSLPAHAGLSPLKVGQDYQWSFSLLCLEDERSQDITVEGWTRRVELNSSLSTQLAQAPPQKQVELYAQAEIWHDALATLVQLRRERPNDAMIAADWVKLLSSASLGTLAQEGLVPRSTTAGRQL</sequence>
<gene>
    <name evidence="1" type="ORF">KME25_04665</name>
</gene>
<accession>A0A951PJ02</accession>
<reference evidence="1" key="1">
    <citation type="submission" date="2021-05" db="EMBL/GenBank/DDBJ databases">
        <authorList>
            <person name="Pietrasiak N."/>
            <person name="Ward R."/>
            <person name="Stajich J.E."/>
            <person name="Kurbessoian T."/>
        </authorList>
    </citation>
    <scope>NUCLEOTIDE SEQUENCE</scope>
    <source>
        <strain evidence="1">CPER-KK1</strain>
    </source>
</reference>
<name>A0A951PJ02_9CYAN</name>
<dbReference type="InterPro" id="IPR010328">
    <property type="entry name" value="DUF928"/>
</dbReference>
<proteinExistence type="predicted"/>
<evidence type="ECO:0000313" key="2">
    <source>
        <dbReference type="Proteomes" id="UP000753908"/>
    </source>
</evidence>
<reference evidence="1" key="2">
    <citation type="journal article" date="2022" name="Microbiol. Resour. Announc.">
        <title>Metagenome Sequencing to Explore Phylogenomics of Terrestrial Cyanobacteria.</title>
        <authorList>
            <person name="Ward R.D."/>
            <person name="Stajich J.E."/>
            <person name="Johansen J.R."/>
            <person name="Huntemann M."/>
            <person name="Clum A."/>
            <person name="Foster B."/>
            <person name="Foster B."/>
            <person name="Roux S."/>
            <person name="Palaniappan K."/>
            <person name="Varghese N."/>
            <person name="Mukherjee S."/>
            <person name="Reddy T.B.K."/>
            <person name="Daum C."/>
            <person name="Copeland A."/>
            <person name="Chen I.A."/>
            <person name="Ivanova N.N."/>
            <person name="Kyrpides N.C."/>
            <person name="Shapiro N."/>
            <person name="Eloe-Fadrosh E.A."/>
            <person name="Pietrasiak N."/>
        </authorList>
    </citation>
    <scope>NUCLEOTIDE SEQUENCE</scope>
    <source>
        <strain evidence="1">CPER-KK1</strain>
    </source>
</reference>
<comment type="caution">
    <text evidence="1">The sequence shown here is derived from an EMBL/GenBank/DDBJ whole genome shotgun (WGS) entry which is preliminary data.</text>
</comment>
<dbReference type="AlphaFoldDB" id="A0A951PJ02"/>
<protein>
    <submittedName>
        <fullName evidence="1">DUF928 domain-containing protein</fullName>
    </submittedName>
</protein>
<dbReference type="Pfam" id="PF06051">
    <property type="entry name" value="DUF928"/>
    <property type="match status" value="1"/>
</dbReference>
<dbReference type="Proteomes" id="UP000753908">
    <property type="component" value="Unassembled WGS sequence"/>
</dbReference>